<organism evidence="2 4">
    <name type="scientific">Pedobacter alluvionis</name>
    <dbReference type="NCBI Taxonomy" id="475253"/>
    <lineage>
        <taxon>Bacteria</taxon>
        <taxon>Pseudomonadati</taxon>
        <taxon>Bacteroidota</taxon>
        <taxon>Sphingobacteriia</taxon>
        <taxon>Sphingobacteriales</taxon>
        <taxon>Sphingobacteriaceae</taxon>
        <taxon>Pedobacter</taxon>
    </lineage>
</organism>
<dbReference type="SUPFAM" id="SSF52129">
    <property type="entry name" value="Caspase-like"/>
    <property type="match status" value="1"/>
</dbReference>
<gene>
    <name evidence="2" type="ORF">BCL90_0978</name>
    <name evidence="3" type="ORF">E3V97_13020</name>
</gene>
<dbReference type="GO" id="GO:0006508">
    <property type="term" value="P:proteolysis"/>
    <property type="evidence" value="ECO:0007669"/>
    <property type="project" value="InterPro"/>
</dbReference>
<dbReference type="Proteomes" id="UP000273898">
    <property type="component" value="Unassembled WGS sequence"/>
</dbReference>
<evidence type="ECO:0000313" key="5">
    <source>
        <dbReference type="Proteomes" id="UP000297429"/>
    </source>
</evidence>
<protein>
    <submittedName>
        <fullName evidence="3">Caspase family protein</fullName>
    </submittedName>
    <submittedName>
        <fullName evidence="2">Putative caspase-like protein</fullName>
    </submittedName>
</protein>
<proteinExistence type="predicted"/>
<feature type="domain" description="Peptidase C14 caspase" evidence="1">
    <location>
        <begin position="4"/>
        <end position="256"/>
    </location>
</feature>
<evidence type="ECO:0000313" key="3">
    <source>
        <dbReference type="EMBL" id="TFB31508.1"/>
    </source>
</evidence>
<evidence type="ECO:0000313" key="4">
    <source>
        <dbReference type="Proteomes" id="UP000273898"/>
    </source>
</evidence>
<dbReference type="GO" id="GO:0004197">
    <property type="term" value="F:cysteine-type endopeptidase activity"/>
    <property type="evidence" value="ECO:0007669"/>
    <property type="project" value="InterPro"/>
</dbReference>
<evidence type="ECO:0000259" key="1">
    <source>
        <dbReference type="Pfam" id="PF00656"/>
    </source>
</evidence>
<dbReference type="OrthoDB" id="8447555at2"/>
<reference evidence="2 4" key="1">
    <citation type="submission" date="2018-10" db="EMBL/GenBank/DDBJ databases">
        <title>Genomic Encyclopedia of Archaeal and Bacterial Type Strains, Phase II (KMG-II): from individual species to whole genera.</title>
        <authorList>
            <person name="Goeker M."/>
        </authorList>
    </citation>
    <scope>NUCLEOTIDE SEQUENCE [LARGE SCALE GENOMIC DNA]</scope>
    <source>
        <strain evidence="2 4">DSM 19624</strain>
    </source>
</reference>
<dbReference type="InterPro" id="IPR011600">
    <property type="entry name" value="Pept_C14_caspase"/>
</dbReference>
<dbReference type="Proteomes" id="UP000297429">
    <property type="component" value="Unassembled WGS sequence"/>
</dbReference>
<dbReference type="Pfam" id="PF00656">
    <property type="entry name" value="Peptidase_C14"/>
    <property type="match status" value="1"/>
</dbReference>
<dbReference type="EMBL" id="SOPX01000002">
    <property type="protein sequence ID" value="TFB31508.1"/>
    <property type="molecule type" value="Genomic_DNA"/>
</dbReference>
<accession>A0A497YC20</accession>
<keyword evidence="5" id="KW-1185">Reference proteome</keyword>
<dbReference type="RefSeq" id="WP_121282838.1">
    <property type="nucleotide sequence ID" value="NZ_RCCK01000010.1"/>
</dbReference>
<dbReference type="EMBL" id="RCCK01000010">
    <property type="protein sequence ID" value="RLJ80228.1"/>
    <property type="molecule type" value="Genomic_DNA"/>
</dbReference>
<dbReference type="AlphaFoldDB" id="A0A497YC20"/>
<dbReference type="InterPro" id="IPR029030">
    <property type="entry name" value="Caspase-like_dom_sf"/>
</dbReference>
<sequence length="262" mass="29460">MANYAIIIGINHYTAPDKQGLKALKGAVNDAQKIYEWIIGPGGVPPENCRLIQSVADPLNPIKNQVDHAIADIVRMVVTKDNKNADRLYFYFAGHGMGVQIDRENNGLCMADWDEYMRDSATLSSSEYKKKFINEGLFKEVVIWLDCCRTTKLFLSPQPGPGIVPLGQNNNPRMMLAFGTEFKNEAFEAEFSIGNDLETRGVFTRVLLDGLIDLARNERGKVDANDLMDYLDFFVPRAAQQAGFSQEPEFYTNLTKVKTIMF</sequence>
<evidence type="ECO:0000313" key="2">
    <source>
        <dbReference type="EMBL" id="RLJ80228.1"/>
    </source>
</evidence>
<reference evidence="3 5" key="2">
    <citation type="submission" date="2019-03" db="EMBL/GenBank/DDBJ databases">
        <authorList>
            <person name="He R.-H."/>
        </authorList>
    </citation>
    <scope>NUCLEOTIDE SEQUENCE [LARGE SCALE GENOMIC DNA]</scope>
    <source>
        <strain evidence="3 5">DSM 19624</strain>
    </source>
</reference>
<dbReference type="Gene3D" id="3.40.50.1460">
    <property type="match status" value="1"/>
</dbReference>
<comment type="caution">
    <text evidence="2">The sequence shown here is derived from an EMBL/GenBank/DDBJ whole genome shotgun (WGS) entry which is preliminary data.</text>
</comment>
<name>A0A497YC20_9SPHI</name>